<feature type="domain" description="PHD-type" evidence="7">
    <location>
        <begin position="95"/>
        <end position="209"/>
    </location>
</feature>
<dbReference type="PANTHER" id="PTHR13793">
    <property type="entry name" value="PHD FINGER PROTEINS"/>
    <property type="match status" value="1"/>
</dbReference>
<dbReference type="Pfam" id="PF13832">
    <property type="entry name" value="zf-HC5HC2H_2"/>
    <property type="match status" value="3"/>
</dbReference>
<feature type="compositionally biased region" description="Basic and acidic residues" evidence="5">
    <location>
        <begin position="1324"/>
        <end position="1338"/>
    </location>
</feature>
<evidence type="ECO:0000256" key="5">
    <source>
        <dbReference type="SAM" id="MobiDB-lite"/>
    </source>
</evidence>
<dbReference type="Gene3D" id="3.30.40.10">
    <property type="entry name" value="Zinc/RING finger domain, C3HC4 (zinc finger)"/>
    <property type="match status" value="6"/>
</dbReference>
<dbReference type="GO" id="GO:0008270">
    <property type="term" value="F:zinc ion binding"/>
    <property type="evidence" value="ECO:0007669"/>
    <property type="project" value="UniProtKB-KW"/>
</dbReference>
<feature type="compositionally biased region" description="Pro residues" evidence="5">
    <location>
        <begin position="354"/>
        <end position="363"/>
    </location>
</feature>
<evidence type="ECO:0000259" key="7">
    <source>
        <dbReference type="PROSITE" id="PS51805"/>
    </source>
</evidence>
<dbReference type="InterPro" id="IPR019787">
    <property type="entry name" value="Znf_PHD-finger"/>
</dbReference>
<feature type="domain" description="PHD-type" evidence="7">
    <location>
        <begin position="850"/>
        <end position="994"/>
    </location>
</feature>
<feature type="compositionally biased region" description="Low complexity" evidence="5">
    <location>
        <begin position="256"/>
        <end position="270"/>
    </location>
</feature>
<feature type="compositionally biased region" description="Pro residues" evidence="5">
    <location>
        <begin position="277"/>
        <end position="286"/>
    </location>
</feature>
<dbReference type="STRING" id="1202772.A0A1V9YGY2"/>
<dbReference type="OrthoDB" id="308383at2759"/>
<feature type="compositionally biased region" description="Pro residues" evidence="5">
    <location>
        <begin position="327"/>
        <end position="339"/>
    </location>
</feature>
<dbReference type="Proteomes" id="UP000243579">
    <property type="component" value="Unassembled WGS sequence"/>
</dbReference>
<dbReference type="PROSITE" id="PS51805">
    <property type="entry name" value="EPHD"/>
    <property type="match status" value="2"/>
</dbReference>
<evidence type="ECO:0000313" key="8">
    <source>
        <dbReference type="EMBL" id="OQR84971.1"/>
    </source>
</evidence>
<dbReference type="PROSITE" id="PS50016">
    <property type="entry name" value="ZF_PHD_2"/>
    <property type="match status" value="2"/>
</dbReference>
<dbReference type="CDD" id="cd15571">
    <property type="entry name" value="ePHD"/>
    <property type="match status" value="2"/>
</dbReference>
<dbReference type="GO" id="GO:0006357">
    <property type="term" value="P:regulation of transcription by RNA polymerase II"/>
    <property type="evidence" value="ECO:0007669"/>
    <property type="project" value="TreeGrafter"/>
</dbReference>
<dbReference type="PROSITE" id="PS01359">
    <property type="entry name" value="ZF_PHD_1"/>
    <property type="match status" value="1"/>
</dbReference>
<organism evidence="8 9">
    <name type="scientific">Achlya hypogyna</name>
    <name type="common">Oomycete</name>
    <name type="synonym">Protoachlya hypogyna</name>
    <dbReference type="NCBI Taxonomy" id="1202772"/>
    <lineage>
        <taxon>Eukaryota</taxon>
        <taxon>Sar</taxon>
        <taxon>Stramenopiles</taxon>
        <taxon>Oomycota</taxon>
        <taxon>Saprolegniomycetes</taxon>
        <taxon>Saprolegniales</taxon>
        <taxon>Achlyaceae</taxon>
        <taxon>Achlya</taxon>
    </lineage>
</organism>
<evidence type="ECO:0000256" key="3">
    <source>
        <dbReference type="ARBA" id="ARBA00022833"/>
    </source>
</evidence>
<reference evidence="8 9" key="1">
    <citation type="journal article" date="2014" name="Genome Biol. Evol.">
        <title>The secreted proteins of Achlya hypogyna and Thraustotheca clavata identify the ancestral oomycete secretome and reveal gene acquisitions by horizontal gene transfer.</title>
        <authorList>
            <person name="Misner I."/>
            <person name="Blouin N."/>
            <person name="Leonard G."/>
            <person name="Richards T.A."/>
            <person name="Lane C.E."/>
        </authorList>
    </citation>
    <scope>NUCLEOTIDE SEQUENCE [LARGE SCALE GENOMIC DNA]</scope>
    <source>
        <strain evidence="8 9">ATCC 48635</strain>
    </source>
</reference>
<gene>
    <name evidence="8" type="ORF">ACHHYP_12534</name>
</gene>
<dbReference type="GO" id="GO:0003677">
    <property type="term" value="F:DNA binding"/>
    <property type="evidence" value="ECO:0007669"/>
    <property type="project" value="InterPro"/>
</dbReference>
<dbReference type="SMART" id="SM00384">
    <property type="entry name" value="AT_hook"/>
    <property type="match status" value="2"/>
</dbReference>
<feature type="compositionally biased region" description="Pro residues" evidence="5">
    <location>
        <begin position="402"/>
        <end position="412"/>
    </location>
</feature>
<dbReference type="InterPro" id="IPR011011">
    <property type="entry name" value="Znf_FYVE_PHD"/>
</dbReference>
<dbReference type="InterPro" id="IPR017956">
    <property type="entry name" value="AT_hook_DNA-bd_motif"/>
</dbReference>
<keyword evidence="1" id="KW-0479">Metal-binding</keyword>
<keyword evidence="3" id="KW-0862">Zinc</keyword>
<dbReference type="InterPro" id="IPR050701">
    <property type="entry name" value="Histone_Mod_Regulator"/>
</dbReference>
<name>A0A1V9YGY2_ACHHY</name>
<proteinExistence type="predicted"/>
<dbReference type="InterPro" id="IPR019786">
    <property type="entry name" value="Zinc_finger_PHD-type_CS"/>
</dbReference>
<dbReference type="EMBL" id="JNBR01001829">
    <property type="protein sequence ID" value="OQR84971.1"/>
    <property type="molecule type" value="Genomic_DNA"/>
</dbReference>
<dbReference type="PANTHER" id="PTHR13793:SF107">
    <property type="entry name" value="BROMODOMAIN-CONTAINING PROTEIN HOMOLOG"/>
    <property type="match status" value="1"/>
</dbReference>
<feature type="region of interest" description="Disordered" evidence="5">
    <location>
        <begin position="395"/>
        <end position="449"/>
    </location>
</feature>
<feature type="region of interest" description="Disordered" evidence="5">
    <location>
        <begin position="256"/>
        <end position="367"/>
    </location>
</feature>
<dbReference type="InterPro" id="IPR034732">
    <property type="entry name" value="EPHD"/>
</dbReference>
<evidence type="ECO:0000256" key="2">
    <source>
        <dbReference type="ARBA" id="ARBA00022771"/>
    </source>
</evidence>
<evidence type="ECO:0000313" key="9">
    <source>
        <dbReference type="Proteomes" id="UP000243579"/>
    </source>
</evidence>
<dbReference type="CDD" id="cd15492">
    <property type="entry name" value="PHD_BRPF_JADE_like"/>
    <property type="match status" value="1"/>
</dbReference>
<keyword evidence="9" id="KW-1185">Reference proteome</keyword>
<dbReference type="InterPro" id="IPR013083">
    <property type="entry name" value="Znf_RING/FYVE/PHD"/>
</dbReference>
<evidence type="ECO:0000256" key="4">
    <source>
        <dbReference type="PROSITE-ProRule" id="PRU00146"/>
    </source>
</evidence>
<feature type="domain" description="PHD-type" evidence="6">
    <location>
        <begin position="25"/>
        <end position="84"/>
    </location>
</feature>
<dbReference type="Pfam" id="PF13831">
    <property type="entry name" value="PHD_2"/>
    <property type="match status" value="1"/>
</dbReference>
<keyword evidence="2 4" id="KW-0863">Zinc-finger</keyword>
<protein>
    <submittedName>
        <fullName evidence="8">Kinesin-like protein</fullName>
    </submittedName>
</protein>
<feature type="region of interest" description="Disordered" evidence="5">
    <location>
        <begin position="1307"/>
        <end position="1354"/>
    </location>
</feature>
<sequence>MSALGSPAAAPEPRREPVDLYKIPSRVCMVCFDAASSPDNPLLCCSVGTCHVRVHATCYTVPDSTPILPTAVRASWVCDVCVIEKNSNALVPNVDRVCTVCKHKGGLLKPTTDPNALCHLVCARWLPELKQVPSDAFPQACVVDTKLLYGTRSNLKCFVCNKRGGCIQCSSKRCPKSYHALCAVRAPATKVFTGLNTDGQCVCHCETHLADAQPSISPLKDLHWATPYDGEHMYDPDAVPDPSASPETIATATIAPAPTPTAMPTDVPTASLMPFMNMPPPPPPPKKVGRPRLHDPKPSSKPQTNHPKPSLPLPPGMVPGMQGMAPPRQPPPRQPPPPTLGMVSPSLGMLPPRGLAPPAPGGAPRPLATADVQPCPFCKDLVLRNLLPRHINTTCKKNPSLQPSPAPTPPKPVAGAVPSASKAVTAKVRDPDAPKRPRGRPPKAKPELKVAAPTHVPTVVRKHATSALFPLSPRQLPADPVADLALASLHATLPSDSLFATWPGQQLGHLMQSAFFWEQLTVTFFSKYPLQKKRLEPVAHWLCGAKPDGMEKPRALHDKPRCVDTVAVTSSEDWIAQTGQKHTCDYMLLASGTQCAFDGEVHPFLHVHALEPAPATDGTTRVRATLVVHSTAVRATLALSETEPPAGSSVMWSRFKADACHDLLSNAALALPRGTKLWVALEAFEPVDNLDIAAQYSPGAAFTGTQVQDDTTLELQLCMDLLNEQMKANRNRWRALWSKGATYMQAQEAALQTAGHIEGLHHEYAWWKAVCLCMIKGTADLPLVSPGRVQPFEEGTCVICFDGVSEDSNPIIFCEACDIAVHQRCYGVADIPKHDFYCDKCVALRKAPALVFCQLCPLRDGALKQTKEGLWVHVACALWSPAAQLAHIPRMLVHLSPQPIVRFASYDPATAMTLPLADVADLPPPLVSGGLCALCRVATGCTVCCRAPGCGTAMHALCAWYAGLHLRVAVAACGYVHVGGGQGLTFDVFCPAHQPAALPCQDRALQRDARHALRLVEAAKRAQLKMLASDADAVCGVCAKPKLPPSAGRLLPMQVFVRCRLCSVVAHPLCCKPALPSLDELGNDWTCEKCVVNDKAAAAPCALCERVGGYMLPARPPAASTAVDFVHLYCAKVFSLTIHGDDAHGRFVLPPPPVEAPATKCTLCGQRSGRLVACWKKQCTVSFHPYCHMLAKLYSYKPKNKTERAYCCAGHPPAFAVFDDAKQLWITKQEIMALQQIRCNYERTRMFVDLTKQREKTKKRLFLQTEVAAFEKAKEVVAVVRPSRTMKTFYASVTGDDDLRDVTRRIAKAKPLPPPPKGPRKKRPAPEARQEALRKQLGEPEEPLSKRRRRSAVGDDADAIAAWWARAASALPKRPTSFDDTILDAFPELAD</sequence>
<dbReference type="InterPro" id="IPR001965">
    <property type="entry name" value="Znf_PHD"/>
</dbReference>
<evidence type="ECO:0000259" key="6">
    <source>
        <dbReference type="PROSITE" id="PS50016"/>
    </source>
</evidence>
<comment type="caution">
    <text evidence="8">The sequence shown here is derived from an EMBL/GenBank/DDBJ whole genome shotgun (WGS) entry which is preliminary data.</text>
</comment>
<dbReference type="SUPFAM" id="SSF57903">
    <property type="entry name" value="FYVE/PHD zinc finger"/>
    <property type="match status" value="3"/>
</dbReference>
<evidence type="ECO:0000256" key="1">
    <source>
        <dbReference type="ARBA" id="ARBA00022723"/>
    </source>
</evidence>
<dbReference type="SMART" id="SM00249">
    <property type="entry name" value="PHD"/>
    <property type="match status" value="6"/>
</dbReference>
<feature type="domain" description="PHD-type" evidence="6">
    <location>
        <begin position="794"/>
        <end position="844"/>
    </location>
</feature>
<accession>A0A1V9YGY2</accession>